<sequence length="514" mass="59018">MILNRRSNKSIGIFKQLSIWLPILVVVIWLCTRCKSLIIKLNDEEASKSVFINSELTTLHDKLCCIWTSTRDNHLRKSSYPCKHRYGLEFDVKHKSLHLVLCILLAGDIALNPGPMMTTRLEDLPALPRPQLLANDAHANSESTRGDRVGKTGGGVLVAVRDTIRAKRRTDLEGNNVELVVVELFKANHQSIILYTFYRPPSSTLDSIQQLNSSLDNIPESMCIILIGDFNLPAIDWSLDHPNPNNNGGLLETKFCDLVGDHFLEQLISGSTHRDGNKLDLLLCNYTAIIKNVTSSTPEQFGFPTDHHIIEFEIQQKFARAQPIKRIIFDYRQGNFEELRTSLLQAGFDSDGVLTEEIDQHWTRWKEWFLAYVNKFIPKKVVKDTNSPPWVDGEVRHLLRKKYAALKKYRQSKTTARKQKLRTLTQTIKYAMRQKHSDYLVKIKDSFLDNPKLFWSYHKSTCRHRESKVSEISYKGVTAKTAAIKAELFNAFFPLFLPLLDRTLVRTLSTIHFQ</sequence>
<evidence type="ECO:0000313" key="3">
    <source>
        <dbReference type="Proteomes" id="UP001152795"/>
    </source>
</evidence>
<dbReference type="PANTHER" id="PTHR33395:SF22">
    <property type="entry name" value="REVERSE TRANSCRIPTASE DOMAIN-CONTAINING PROTEIN"/>
    <property type="match status" value="1"/>
</dbReference>
<accession>A0A6S7HE51</accession>
<dbReference type="AlphaFoldDB" id="A0A6S7HE51"/>
<dbReference type="GO" id="GO:0031012">
    <property type="term" value="C:extracellular matrix"/>
    <property type="evidence" value="ECO:0007669"/>
    <property type="project" value="TreeGrafter"/>
</dbReference>
<evidence type="ECO:0000259" key="1">
    <source>
        <dbReference type="Pfam" id="PF03372"/>
    </source>
</evidence>
<proteinExistence type="predicted"/>
<dbReference type="SUPFAM" id="SSF56219">
    <property type="entry name" value="DNase I-like"/>
    <property type="match status" value="1"/>
</dbReference>
<dbReference type="InterPro" id="IPR005135">
    <property type="entry name" value="Endo/exonuclease/phosphatase"/>
</dbReference>
<comment type="caution">
    <text evidence="2">The sequence shown here is derived from an EMBL/GenBank/DDBJ whole genome shotgun (WGS) entry which is preliminary data.</text>
</comment>
<dbReference type="Pfam" id="PF03372">
    <property type="entry name" value="Exo_endo_phos"/>
    <property type="match status" value="1"/>
</dbReference>
<dbReference type="EMBL" id="CACRXK020004118">
    <property type="protein sequence ID" value="CAB4001557.1"/>
    <property type="molecule type" value="Genomic_DNA"/>
</dbReference>
<protein>
    <recommendedName>
        <fullName evidence="1">Endonuclease/exonuclease/phosphatase domain-containing protein</fullName>
    </recommendedName>
</protein>
<gene>
    <name evidence="2" type="ORF">PACLA_8A021089</name>
</gene>
<organism evidence="2 3">
    <name type="scientific">Paramuricea clavata</name>
    <name type="common">Red gorgonian</name>
    <name type="synonym">Violescent sea-whip</name>
    <dbReference type="NCBI Taxonomy" id="317549"/>
    <lineage>
        <taxon>Eukaryota</taxon>
        <taxon>Metazoa</taxon>
        <taxon>Cnidaria</taxon>
        <taxon>Anthozoa</taxon>
        <taxon>Octocorallia</taxon>
        <taxon>Malacalcyonacea</taxon>
        <taxon>Plexauridae</taxon>
        <taxon>Paramuricea</taxon>
    </lineage>
</organism>
<dbReference type="Gene3D" id="3.60.10.10">
    <property type="entry name" value="Endonuclease/exonuclease/phosphatase"/>
    <property type="match status" value="1"/>
</dbReference>
<evidence type="ECO:0000313" key="2">
    <source>
        <dbReference type="EMBL" id="CAB4001557.1"/>
    </source>
</evidence>
<keyword evidence="3" id="KW-1185">Reference proteome</keyword>
<name>A0A6S7HE51_PARCT</name>
<dbReference type="GO" id="GO:0003824">
    <property type="term" value="F:catalytic activity"/>
    <property type="evidence" value="ECO:0007669"/>
    <property type="project" value="InterPro"/>
</dbReference>
<dbReference type="Proteomes" id="UP001152795">
    <property type="component" value="Unassembled WGS sequence"/>
</dbReference>
<reference evidence="2" key="1">
    <citation type="submission" date="2020-04" db="EMBL/GenBank/DDBJ databases">
        <authorList>
            <person name="Alioto T."/>
            <person name="Alioto T."/>
            <person name="Gomez Garrido J."/>
        </authorList>
    </citation>
    <scope>NUCLEOTIDE SEQUENCE</scope>
    <source>
        <strain evidence="2">A484AB</strain>
    </source>
</reference>
<dbReference type="InterPro" id="IPR036691">
    <property type="entry name" value="Endo/exonu/phosph_ase_sf"/>
</dbReference>
<dbReference type="PANTHER" id="PTHR33395">
    <property type="entry name" value="TRANSCRIPTASE, PUTATIVE-RELATED-RELATED"/>
    <property type="match status" value="1"/>
</dbReference>
<feature type="domain" description="Endonuclease/exonuclease/phosphatase" evidence="1">
    <location>
        <begin position="145"/>
        <end position="307"/>
    </location>
</feature>